<evidence type="ECO:0000313" key="1">
    <source>
        <dbReference type="EMBL" id="EMN22140.1"/>
    </source>
</evidence>
<name>M6JRH0_9LEPT</name>
<protein>
    <submittedName>
        <fullName evidence="1">Uncharacterized protein</fullName>
    </submittedName>
</protein>
<proteinExistence type="predicted"/>
<reference evidence="1 2" key="1">
    <citation type="submission" date="2013-01" db="EMBL/GenBank/DDBJ databases">
        <authorList>
            <person name="Harkins D.M."/>
            <person name="Durkin A.S."/>
            <person name="Brinkac L.M."/>
            <person name="Haft D.H."/>
            <person name="Selengut J.D."/>
            <person name="Sanka R."/>
            <person name="DePew J."/>
            <person name="Purushe J."/>
            <person name="Hartskeerl R.A."/>
            <person name="Ahmed A."/>
            <person name="van der Linden H."/>
            <person name="Goris M.G.A."/>
            <person name="Vinetz J.M."/>
            <person name="Sutton G.G."/>
            <person name="Nierman W.C."/>
            <person name="Fouts D.E."/>
        </authorList>
    </citation>
    <scope>NUCLEOTIDE SEQUENCE [LARGE SCALE GENOMIC DNA]</scope>
    <source>
        <strain evidence="1 2">MAVJ 401</strain>
    </source>
</reference>
<sequence length="244" mass="28430">MKFQEPIWKGFSVDSARLSSNERTYHFFNEGNDQYSILDLDENQIVSAICSNPNHLNLLLDTAGIIAYSAIIKNIERKAIFDSGGGDLDLIVYGPDYPFKIACFEFKRVKITAVDFEEDKINKISGIETLLNQLEERVKLGFYATFGVIILHSDLRKRRTPNTILRNYSQETYERLSYEILKDGKLPKESGLLLLKYDQPTGKRYALNFFVSLFKPCEFMKQKDRIYDRFHDYLNRNLNLIHID</sequence>
<evidence type="ECO:0000313" key="2">
    <source>
        <dbReference type="Proteomes" id="UP000012106"/>
    </source>
</evidence>
<dbReference type="Proteomes" id="UP000012106">
    <property type="component" value="Unassembled WGS sequence"/>
</dbReference>
<accession>M6JRH0</accession>
<dbReference type="AlphaFoldDB" id="M6JRH0"/>
<gene>
    <name evidence="1" type="ORF">LEP1GSC063_0261</name>
</gene>
<organism evidence="1 2">
    <name type="scientific">Leptospira santarosai serovar Arenal str. MAVJ 401</name>
    <dbReference type="NCBI Taxonomy" id="1049976"/>
    <lineage>
        <taxon>Bacteria</taxon>
        <taxon>Pseudomonadati</taxon>
        <taxon>Spirochaetota</taxon>
        <taxon>Spirochaetia</taxon>
        <taxon>Leptospirales</taxon>
        <taxon>Leptospiraceae</taxon>
        <taxon>Leptospira</taxon>
    </lineage>
</organism>
<comment type="caution">
    <text evidence="1">The sequence shown here is derived from an EMBL/GenBank/DDBJ whole genome shotgun (WGS) entry which is preliminary data.</text>
</comment>
<dbReference type="EMBL" id="AHMU02000036">
    <property type="protein sequence ID" value="EMN22140.1"/>
    <property type="molecule type" value="Genomic_DNA"/>
</dbReference>